<dbReference type="InterPro" id="IPR008927">
    <property type="entry name" value="6-PGluconate_DH-like_C_sf"/>
</dbReference>
<evidence type="ECO:0000313" key="7">
    <source>
        <dbReference type="EMBL" id="ETO30968.1"/>
    </source>
</evidence>
<organism evidence="7 8">
    <name type="scientific">Reticulomyxa filosa</name>
    <dbReference type="NCBI Taxonomy" id="46433"/>
    <lineage>
        <taxon>Eukaryota</taxon>
        <taxon>Sar</taxon>
        <taxon>Rhizaria</taxon>
        <taxon>Retaria</taxon>
        <taxon>Foraminifera</taxon>
        <taxon>Monothalamids</taxon>
        <taxon>Reticulomyxidae</taxon>
        <taxon>Reticulomyxa</taxon>
    </lineage>
</organism>
<sequence>MCYFIKIGRINVEMYYCLFARYFKWIVFRRSVAEAAMSTSARSTVNTLGVVGGGQMGMGITVTAATQGKKKVICVDSNAAALQKSLENSKRILASQVTKGKITAQEKEEAIARIVTTQDLNSLKDVDFVIEAVPEDPFFFICLNIHLFYGWIKMTINNKIQKNEKVKKSIFEQVSKITQNDVILASNTSSIPITRIASWVSEDRRDKVCGMHFMNPVPVMQLVEIIPGLQTSNDTKAKVIALAEQMGKTTSVSRDDAGFIANRILMPYINEAVFVLQEGIATKEDIDKTMKLGTNVPMGPLTLADFIGLDTCLFIQQTLYESTKDSKYKPAPLLQRYVEAGWLGRKTGRGFYNYEIKKDK</sequence>
<evidence type="ECO:0000256" key="1">
    <source>
        <dbReference type="ARBA" id="ARBA00009463"/>
    </source>
</evidence>
<protein>
    <submittedName>
        <fullName evidence="7">3-hydroxybutyryl-CoA dehydrogenase</fullName>
    </submittedName>
</protein>
<evidence type="ECO:0000259" key="5">
    <source>
        <dbReference type="Pfam" id="PF00725"/>
    </source>
</evidence>
<keyword evidence="8" id="KW-1185">Reference proteome</keyword>
<feature type="binding site" evidence="4">
    <location>
        <position position="189"/>
    </location>
    <ligand>
        <name>NAD(+)</name>
        <dbReference type="ChEBI" id="CHEBI:57540"/>
    </ligand>
</feature>
<evidence type="ECO:0000256" key="3">
    <source>
        <dbReference type="PIRSR" id="PIRSR000105-1"/>
    </source>
</evidence>
<dbReference type="InterPro" id="IPR006108">
    <property type="entry name" value="3HC_DH_C"/>
</dbReference>
<dbReference type="InterPro" id="IPR022694">
    <property type="entry name" value="3-OHacyl-CoA_DH"/>
</dbReference>
<feature type="binding site" evidence="4">
    <location>
        <position position="167"/>
    </location>
    <ligand>
        <name>NAD(+)</name>
        <dbReference type="ChEBI" id="CHEBI:57540"/>
    </ligand>
</feature>
<feature type="binding site" evidence="4">
    <location>
        <position position="346"/>
    </location>
    <ligand>
        <name>NAD(+)</name>
        <dbReference type="ChEBI" id="CHEBI:57540"/>
    </ligand>
</feature>
<keyword evidence="2" id="KW-0560">Oxidoreductase</keyword>
<feature type="domain" description="3-hydroxyacyl-CoA dehydrogenase NAD binding" evidence="6">
    <location>
        <begin position="48"/>
        <end position="136"/>
    </location>
</feature>
<dbReference type="PANTHER" id="PTHR48075">
    <property type="entry name" value="3-HYDROXYACYL-COA DEHYDROGENASE FAMILY PROTEIN"/>
    <property type="match status" value="1"/>
</dbReference>
<dbReference type="SUPFAM" id="SSF48179">
    <property type="entry name" value="6-phosphogluconate dehydrogenase C-terminal domain-like"/>
    <property type="match status" value="1"/>
</dbReference>
<dbReference type="InterPro" id="IPR013328">
    <property type="entry name" value="6PGD_dom2"/>
</dbReference>
<feature type="binding site" evidence="4">
    <location>
        <position position="76"/>
    </location>
    <ligand>
        <name>NAD(+)</name>
        <dbReference type="ChEBI" id="CHEBI:57540"/>
    </ligand>
</feature>
<dbReference type="InterPro" id="IPR036291">
    <property type="entry name" value="NAD(P)-bd_dom_sf"/>
</dbReference>
<dbReference type="InterPro" id="IPR006180">
    <property type="entry name" value="3-OHacyl-CoA_DH_CS"/>
</dbReference>
<proteinExistence type="inferred from homology"/>
<dbReference type="PANTHER" id="PTHR48075:SF5">
    <property type="entry name" value="3-HYDROXYBUTYRYL-COA DEHYDROGENASE"/>
    <property type="match status" value="1"/>
</dbReference>
<dbReference type="OrthoDB" id="5958943at2759"/>
<dbReference type="GO" id="GO:0016616">
    <property type="term" value="F:oxidoreductase activity, acting on the CH-OH group of donors, NAD or NADP as acceptor"/>
    <property type="evidence" value="ECO:0007669"/>
    <property type="project" value="InterPro"/>
</dbReference>
<evidence type="ECO:0000256" key="4">
    <source>
        <dbReference type="PIRSR" id="PIRSR000105-2"/>
    </source>
</evidence>
<gene>
    <name evidence="7" type="ORF">RFI_06154</name>
</gene>
<evidence type="ECO:0000256" key="2">
    <source>
        <dbReference type="ARBA" id="ARBA00023002"/>
    </source>
</evidence>
<feature type="site" description="Important for catalytic activity" evidence="3">
    <location>
        <position position="212"/>
    </location>
</feature>
<evidence type="ECO:0000259" key="6">
    <source>
        <dbReference type="Pfam" id="PF02737"/>
    </source>
</evidence>
<dbReference type="Gene3D" id="1.10.1040.10">
    <property type="entry name" value="N-(1-d-carboxylethyl)-l-norvaline Dehydrogenase, domain 2"/>
    <property type="match status" value="1"/>
</dbReference>
<accession>X6NYK5</accession>
<dbReference type="SUPFAM" id="SSF51735">
    <property type="entry name" value="NAD(P)-binding Rossmann-fold domains"/>
    <property type="match status" value="1"/>
</dbReference>
<dbReference type="InterPro" id="IPR006176">
    <property type="entry name" value="3-OHacyl-CoA_DH_NAD-bd"/>
</dbReference>
<dbReference type="GO" id="GO:0070403">
    <property type="term" value="F:NAD+ binding"/>
    <property type="evidence" value="ECO:0007669"/>
    <property type="project" value="InterPro"/>
</dbReference>
<dbReference type="PROSITE" id="PS00067">
    <property type="entry name" value="3HCDH"/>
    <property type="match status" value="1"/>
</dbReference>
<dbReference type="Pfam" id="PF02737">
    <property type="entry name" value="3HCDH_N"/>
    <property type="match status" value="2"/>
</dbReference>
<reference evidence="7 8" key="1">
    <citation type="journal article" date="2013" name="Curr. Biol.">
        <title>The Genome of the Foraminiferan Reticulomyxa filosa.</title>
        <authorList>
            <person name="Glockner G."/>
            <person name="Hulsmann N."/>
            <person name="Schleicher M."/>
            <person name="Noegel A.A."/>
            <person name="Eichinger L."/>
            <person name="Gallinger C."/>
            <person name="Pawlowski J."/>
            <person name="Sierra R."/>
            <person name="Euteneuer U."/>
            <person name="Pillet L."/>
            <person name="Moustafa A."/>
            <person name="Platzer M."/>
            <person name="Groth M."/>
            <person name="Szafranski K."/>
            <person name="Schliwa M."/>
        </authorList>
    </citation>
    <scope>NUCLEOTIDE SEQUENCE [LARGE SCALE GENOMIC DNA]</scope>
</reference>
<dbReference type="Proteomes" id="UP000023152">
    <property type="component" value="Unassembled WGS sequence"/>
</dbReference>
<comment type="similarity">
    <text evidence="1">Belongs to the 3-hydroxyacyl-CoA dehydrogenase family.</text>
</comment>
<dbReference type="Pfam" id="PF00725">
    <property type="entry name" value="3HCDH"/>
    <property type="match status" value="1"/>
</dbReference>
<feature type="binding site" evidence="4">
    <location>
        <position position="215"/>
    </location>
    <ligand>
        <name>NAD(+)</name>
        <dbReference type="ChEBI" id="CHEBI:57540"/>
    </ligand>
</feature>
<dbReference type="AlphaFoldDB" id="X6NYK5"/>
<feature type="binding site" evidence="4">
    <location>
        <position position="135"/>
    </location>
    <ligand>
        <name>NAD(+)</name>
        <dbReference type="ChEBI" id="CHEBI:57540"/>
    </ligand>
</feature>
<feature type="domain" description="3-hydroxyacyl-CoA dehydrogenase C-terminal" evidence="5">
    <location>
        <begin position="258"/>
        <end position="354"/>
    </location>
</feature>
<dbReference type="PIRSF" id="PIRSF000105">
    <property type="entry name" value="HCDH"/>
    <property type="match status" value="1"/>
</dbReference>
<comment type="caution">
    <text evidence="7">The sequence shown here is derived from an EMBL/GenBank/DDBJ whole genome shotgun (WGS) entry which is preliminary data.</text>
</comment>
<dbReference type="Gene3D" id="3.40.50.720">
    <property type="entry name" value="NAD(P)-binding Rossmann-like Domain"/>
    <property type="match status" value="2"/>
</dbReference>
<dbReference type="OMA" id="MRLGCNQ"/>
<evidence type="ECO:0000313" key="8">
    <source>
        <dbReference type="Proteomes" id="UP000023152"/>
    </source>
</evidence>
<feature type="domain" description="3-hydroxyacyl-CoA dehydrogenase NAD binding" evidence="6">
    <location>
        <begin position="160"/>
        <end position="253"/>
    </location>
</feature>
<name>X6NYK5_RETFI</name>
<dbReference type="GO" id="GO:0006631">
    <property type="term" value="P:fatty acid metabolic process"/>
    <property type="evidence" value="ECO:0007669"/>
    <property type="project" value="InterPro"/>
</dbReference>
<keyword evidence="4" id="KW-0520">NAD</keyword>
<feature type="binding site" evidence="4">
    <location>
        <begin position="52"/>
        <end position="57"/>
    </location>
    <ligand>
        <name>NAD(+)</name>
        <dbReference type="ChEBI" id="CHEBI:57540"/>
    </ligand>
</feature>
<dbReference type="EMBL" id="ASPP01005206">
    <property type="protein sequence ID" value="ETO30968.1"/>
    <property type="molecule type" value="Genomic_DNA"/>
</dbReference>